<dbReference type="PROSITE" id="PS00018">
    <property type="entry name" value="EF_HAND_1"/>
    <property type="match status" value="1"/>
</dbReference>
<evidence type="ECO:0000259" key="8">
    <source>
        <dbReference type="Pfam" id="PF07715"/>
    </source>
</evidence>
<evidence type="ECO:0000256" key="3">
    <source>
        <dbReference type="ARBA" id="ARBA00022452"/>
    </source>
</evidence>
<evidence type="ECO:0000256" key="2">
    <source>
        <dbReference type="ARBA" id="ARBA00022448"/>
    </source>
</evidence>
<keyword evidence="2 7" id="KW-0813">Transport</keyword>
<keyword evidence="4 7" id="KW-0812">Transmembrane</keyword>
<evidence type="ECO:0000256" key="5">
    <source>
        <dbReference type="ARBA" id="ARBA00023136"/>
    </source>
</evidence>
<feature type="domain" description="TonB-dependent receptor plug" evidence="8">
    <location>
        <begin position="218"/>
        <end position="343"/>
    </location>
</feature>
<name>A0ABN5LRL7_9BACT</name>
<comment type="similarity">
    <text evidence="7">Belongs to the TonB-dependent receptor family.</text>
</comment>
<dbReference type="InterPro" id="IPR018247">
    <property type="entry name" value="EF_Hand_1_Ca_BS"/>
</dbReference>
<evidence type="ECO:0000256" key="7">
    <source>
        <dbReference type="PROSITE-ProRule" id="PRU01360"/>
    </source>
</evidence>
<dbReference type="InterPro" id="IPR037066">
    <property type="entry name" value="Plug_dom_sf"/>
</dbReference>
<dbReference type="InterPro" id="IPR023996">
    <property type="entry name" value="TonB-dep_OMP_SusC/RagA"/>
</dbReference>
<reference evidence="9 10" key="1">
    <citation type="submission" date="2018-05" db="EMBL/GenBank/DDBJ databases">
        <title>Chitinophaga sp. nov., isolated from rhizosphere soil of Alhagi.</title>
        <authorList>
            <person name="Liu Y."/>
        </authorList>
    </citation>
    <scope>NUCLEOTIDE SEQUENCE [LARGE SCALE GENOMIC DNA]</scope>
    <source>
        <strain evidence="9 10">T22</strain>
    </source>
</reference>
<dbReference type="Gene3D" id="2.60.40.1120">
    <property type="entry name" value="Carboxypeptidase-like, regulatory domain"/>
    <property type="match status" value="1"/>
</dbReference>
<comment type="subcellular location">
    <subcellularLocation>
        <location evidence="1 7">Cell outer membrane</location>
        <topology evidence="1 7">Multi-pass membrane protein</topology>
    </subcellularLocation>
</comment>
<dbReference type="NCBIfam" id="TIGR04056">
    <property type="entry name" value="OMP_RagA_SusC"/>
    <property type="match status" value="1"/>
</dbReference>
<gene>
    <name evidence="9" type="ORF">DLD77_09045</name>
</gene>
<evidence type="ECO:0000313" key="10">
    <source>
        <dbReference type="Proteomes" id="UP000246099"/>
    </source>
</evidence>
<evidence type="ECO:0000313" key="9">
    <source>
        <dbReference type="EMBL" id="AWO01832.1"/>
    </source>
</evidence>
<keyword evidence="6 7" id="KW-0998">Cell outer membrane</keyword>
<protein>
    <recommendedName>
        <fullName evidence="8">TonB-dependent receptor plug domain-containing protein</fullName>
    </recommendedName>
</protein>
<evidence type="ECO:0000256" key="1">
    <source>
        <dbReference type="ARBA" id="ARBA00004571"/>
    </source>
</evidence>
<proteinExistence type="inferred from homology"/>
<dbReference type="NCBIfam" id="TIGR04057">
    <property type="entry name" value="SusC_RagA_signa"/>
    <property type="match status" value="1"/>
</dbReference>
<dbReference type="EMBL" id="CP029600">
    <property type="protein sequence ID" value="AWO01832.1"/>
    <property type="molecule type" value="Genomic_DNA"/>
</dbReference>
<dbReference type="InterPro" id="IPR023997">
    <property type="entry name" value="TonB-dep_OMP_SusC/RagA_CS"/>
</dbReference>
<sequence>MKASESTNLKLRRMPVKLWIMACLLVAGFNMEVRAQDYLDKRVTIAFSYETIASCLKKLQVKSNINLSYNENEVKKYSINTLSFNETTITGILDDLFRNTNLAYRTMPEGIAIFAKLQEQKPKAPDQLIKGVVTSSKEKTPIPGVSILVKGTFKGVSTGTDGTFSLAVPADRHTLVFSAIGMTTKEVVITGTEMNVALEEDTKTLSGVVVVGYGTVKQKDLTGSVSSINPEEMNKLNASNFDVAMVGRAPGVQVVKSSGAPGAVASIRIRGGTSAFGTNEPLYVIDGIPVELGDGYGNERYISDFSSKISPLSSLNPEDIERIDILKDASSAAIYGSRAANGVVIITTKRGKAGPKPNITAGYNVAFDDFTKTYNLLNADQYHSVVEQAYKNANATLPERYIAYPGANTDWVKTATRTSSSQNVYLNINGGTNDGNTLYSFSGSITDQQGVIRHSSFKRYNLRTNLETTLFDKIRIGTNINFSALNNNGSSQSQFYSIMQYRPDVPVYQEDGKYGAAPDSVTANPYVRTRYLSSIASQQLMTTFFGELELLKGLRFRSSIALNMNKGENENYTPSYDPFEARNFRTGSRKDNSNSSFSRLFENTLTYLNSFGKHNLNIVGGASFTTLRSRFSSIESTGFQNDDVLNHLGGAASIQKYGSGGTNSGLQSYFLRTNYNWAGKYYATFTGRADESTKFGPNYRWALFPSGALAWRISEEDFMRDVKWMQDLKLRSSYGKTGSANFADFPYASMFETGSFYNNNNGVYTIGIPNPDARWESTYQLDVAVDFIFFRNKLRGSIGYFSKFTKDQVLNRDVIRESGMSTQAFNLGDFSNKGWELQIGSDVVTGKDFSWLTDFNITRYRSKVASLNGGEYRNMKVGEPIGYFEGYKVAGIFQDQAEIDALNNKAPNGLYQAARTAPGDFKFVDVNGDGTINSSDYVRLGQAEPDFYGGWNNILRYRDLELSLFFNFSVGNYLDNSGRKSLLVFNSNTSNYGADILNAWRPDNTGAELPRVVYGDPNNNRRASDYFIENASFFRLKNIQLSYVLRKPFLRRAYLNNIKAYASVTNLLTFTGYKGLDPEVNTAAANTFAQGFDSNIYPQTRTITLGLNLNF</sequence>
<organism evidence="9 10">
    <name type="scientific">Chitinophaga alhagiae</name>
    <dbReference type="NCBI Taxonomy" id="2203219"/>
    <lineage>
        <taxon>Bacteria</taxon>
        <taxon>Pseudomonadati</taxon>
        <taxon>Bacteroidota</taxon>
        <taxon>Chitinophagia</taxon>
        <taxon>Chitinophagales</taxon>
        <taxon>Chitinophagaceae</taxon>
        <taxon>Chitinophaga</taxon>
    </lineage>
</organism>
<dbReference type="InterPro" id="IPR008969">
    <property type="entry name" value="CarboxyPept-like_regulatory"/>
</dbReference>
<dbReference type="InterPro" id="IPR039426">
    <property type="entry name" value="TonB-dep_rcpt-like"/>
</dbReference>
<dbReference type="PROSITE" id="PS52016">
    <property type="entry name" value="TONB_DEPENDENT_REC_3"/>
    <property type="match status" value="1"/>
</dbReference>
<dbReference type="Pfam" id="PF13715">
    <property type="entry name" value="CarbopepD_reg_2"/>
    <property type="match status" value="1"/>
</dbReference>
<keyword evidence="5 7" id="KW-0472">Membrane</keyword>
<dbReference type="Pfam" id="PF07715">
    <property type="entry name" value="Plug"/>
    <property type="match status" value="1"/>
</dbReference>
<evidence type="ECO:0000256" key="6">
    <source>
        <dbReference type="ARBA" id="ARBA00023237"/>
    </source>
</evidence>
<dbReference type="InterPro" id="IPR036942">
    <property type="entry name" value="Beta-barrel_TonB_sf"/>
</dbReference>
<dbReference type="Gene3D" id="2.40.170.20">
    <property type="entry name" value="TonB-dependent receptor, beta-barrel domain"/>
    <property type="match status" value="1"/>
</dbReference>
<keyword evidence="10" id="KW-1185">Reference proteome</keyword>
<keyword evidence="3 7" id="KW-1134">Transmembrane beta strand</keyword>
<dbReference type="SUPFAM" id="SSF49464">
    <property type="entry name" value="Carboxypeptidase regulatory domain-like"/>
    <property type="match status" value="1"/>
</dbReference>
<dbReference type="Proteomes" id="UP000246099">
    <property type="component" value="Chromosome"/>
</dbReference>
<dbReference type="SUPFAM" id="SSF56935">
    <property type="entry name" value="Porins"/>
    <property type="match status" value="1"/>
</dbReference>
<evidence type="ECO:0000256" key="4">
    <source>
        <dbReference type="ARBA" id="ARBA00022692"/>
    </source>
</evidence>
<dbReference type="InterPro" id="IPR012910">
    <property type="entry name" value="Plug_dom"/>
</dbReference>
<dbReference type="Gene3D" id="2.170.130.10">
    <property type="entry name" value="TonB-dependent receptor, plug domain"/>
    <property type="match status" value="1"/>
</dbReference>
<accession>A0ABN5LRL7</accession>